<dbReference type="Gene3D" id="3.30.565.10">
    <property type="entry name" value="Histidine kinase-like ATPase, C-terminal domain"/>
    <property type="match status" value="1"/>
</dbReference>
<dbReference type="InterPro" id="IPR005467">
    <property type="entry name" value="His_kinase_dom"/>
</dbReference>
<feature type="modified residue" description="4-aspartylphosphate" evidence="6">
    <location>
        <position position="868"/>
    </location>
</feature>
<dbReference type="SUPFAM" id="SSF52172">
    <property type="entry name" value="CheY-like"/>
    <property type="match status" value="2"/>
</dbReference>
<evidence type="ECO:0000256" key="1">
    <source>
        <dbReference type="ARBA" id="ARBA00000085"/>
    </source>
</evidence>
<dbReference type="InterPro" id="IPR013767">
    <property type="entry name" value="PAS_fold"/>
</dbReference>
<dbReference type="InterPro" id="IPR035965">
    <property type="entry name" value="PAS-like_dom_sf"/>
</dbReference>
<dbReference type="InterPro" id="IPR036097">
    <property type="entry name" value="HisK_dim/P_sf"/>
</dbReference>
<feature type="domain" description="PAS" evidence="10">
    <location>
        <begin position="308"/>
        <end position="380"/>
    </location>
</feature>
<dbReference type="PROSITE" id="PS50113">
    <property type="entry name" value="PAC"/>
    <property type="match status" value="2"/>
</dbReference>
<dbReference type="SUPFAM" id="SSF47384">
    <property type="entry name" value="Homodimeric domain of signal transducing histidine kinase"/>
    <property type="match status" value="1"/>
</dbReference>
<keyword evidence="3 6" id="KW-0597">Phosphoprotein</keyword>
<evidence type="ECO:0000259" key="11">
    <source>
        <dbReference type="PROSITE" id="PS50113"/>
    </source>
</evidence>
<comment type="catalytic activity">
    <reaction evidence="1">
        <text>ATP + protein L-histidine = ADP + protein N-phospho-L-histidine.</text>
        <dbReference type="EC" id="2.7.13.3"/>
    </reaction>
</comment>
<evidence type="ECO:0000313" key="12">
    <source>
        <dbReference type="EMBL" id="MBD6620441.1"/>
    </source>
</evidence>
<dbReference type="CDD" id="cd00130">
    <property type="entry name" value="PAS"/>
    <property type="match status" value="3"/>
</dbReference>
<organism evidence="12 13">
    <name type="scientific">Komarekiella delphini-convector SJRDD-AB1</name>
    <dbReference type="NCBI Taxonomy" id="2593771"/>
    <lineage>
        <taxon>Bacteria</taxon>
        <taxon>Bacillati</taxon>
        <taxon>Cyanobacteriota</taxon>
        <taxon>Cyanophyceae</taxon>
        <taxon>Nostocales</taxon>
        <taxon>Nostocaceae</taxon>
        <taxon>Komarekiella</taxon>
        <taxon>Komarekiella delphini-convector</taxon>
    </lineage>
</organism>
<feature type="domain" description="Response regulatory" evidence="9">
    <location>
        <begin position="10"/>
        <end position="126"/>
    </location>
</feature>
<comment type="caution">
    <text evidence="12">The sequence shown here is derived from an EMBL/GenBank/DDBJ whole genome shotgun (WGS) entry which is preliminary data.</text>
</comment>
<dbReference type="InterPro" id="IPR011006">
    <property type="entry name" value="CheY-like_superfamily"/>
</dbReference>
<dbReference type="SMART" id="SM00091">
    <property type="entry name" value="PAS"/>
    <property type="match status" value="3"/>
</dbReference>
<sequence length="936" mass="105709">MNFNKVYKDIILIVDDTPANLEVLFDLLEDSNFKVIGAENGKSAVEIAENTFPDLILLDVFMPGIDGFETCQLLKANLATKDIPVIFMIASNEKVDKVKGLNIGAVDYITKPLEHDEVLARVNIHLRLRNLTKKLTEQNERLEVEIFERKRVEEELRRHSAALSEWNNRYQALIQASGQILYDWNLHTNDIKYGGNVKEILGYSMAEMSGGLKRCLELIHPEDRNLFDQQIKRALSTKERLHLEFRVCRKDGTYITVEDNGYFFLDCTGKAARMAGFIIDISERQAALNERKQAQVEREQAFLALQQSEARFRRLVESNIIGITLTDLRGNITEANDAFLHMLGYDREALLSGKLCWQDLTPPEYHSLDERAIAELICAGVSTPFEKEYIRKDGSHVPVVVGRALVEKSQQTTVGFVLDISDRQAALRDRKQAEHKIREQAALLDITTDAILVQDLDNQIQFWNKGAEHLYEWMSEEVLNKNANQLLYKKQTLAQLKNIQKTLAKNGSWQGELHQFTKQGKEIIVASRWTLVHDNEAQPKSILIVNSDITEKKQLEAQFLRAQRMESLGTLASGIAHDLNNTLTPMMMTVQLLEAKLSDEKSQQWLAILETNIKRAADLVKQVLWFSRGAEGNFKTLQVRVLILEIEKILKQTFSRAIEIRLDIPKQNLWNISGDATQLHQVLMNLCINARDAMPDGGILKISAKTFLVDNNYARMNLDAKVGSYVMITISDTGTGIPREIIDRIFEPFFTTKELGKGTGLGLSTVLGIVKSHGGFVNVVSHVRGTEFQVCLPITETIERANKLAVNHELLAGNGELILVVDDEDSIREITKTCLEKNAYKVLVACDGIEAIALYKQHQQEINVVLIDMMMPSMDGPTAINVLRKINPNIKIIGVSGLISNHEMIKTLGNNVKSFLSKPYTSNDLLRNLQMVINAK</sequence>
<dbReference type="InterPro" id="IPR003594">
    <property type="entry name" value="HATPase_dom"/>
</dbReference>
<dbReference type="InterPro" id="IPR001610">
    <property type="entry name" value="PAC"/>
</dbReference>
<name>A0AA40T3U1_9NOST</name>
<feature type="domain" description="PAS" evidence="10">
    <location>
        <begin position="196"/>
        <end position="238"/>
    </location>
</feature>
<feature type="domain" description="PAC" evidence="11">
    <location>
        <begin position="509"/>
        <end position="561"/>
    </location>
</feature>
<dbReference type="Gene3D" id="1.10.287.130">
    <property type="match status" value="1"/>
</dbReference>
<dbReference type="SUPFAM" id="SSF55874">
    <property type="entry name" value="ATPase domain of HSP90 chaperone/DNA topoisomerase II/histidine kinase"/>
    <property type="match status" value="1"/>
</dbReference>
<dbReference type="Gene3D" id="3.40.50.2300">
    <property type="match status" value="2"/>
</dbReference>
<dbReference type="CDD" id="cd00156">
    <property type="entry name" value="REC"/>
    <property type="match status" value="1"/>
</dbReference>
<dbReference type="SUPFAM" id="SSF55785">
    <property type="entry name" value="PYP-like sensor domain (PAS domain)"/>
    <property type="match status" value="3"/>
</dbReference>
<evidence type="ECO:0000313" key="13">
    <source>
        <dbReference type="Proteomes" id="UP001165986"/>
    </source>
</evidence>
<dbReference type="PANTHER" id="PTHR43547">
    <property type="entry name" value="TWO-COMPONENT HISTIDINE KINASE"/>
    <property type="match status" value="1"/>
</dbReference>
<evidence type="ECO:0000256" key="7">
    <source>
        <dbReference type="SAM" id="Coils"/>
    </source>
</evidence>
<dbReference type="AlphaFoldDB" id="A0AA40T3U1"/>
<dbReference type="InterPro" id="IPR001789">
    <property type="entry name" value="Sig_transdc_resp-reg_receiver"/>
</dbReference>
<dbReference type="Pfam" id="PF00512">
    <property type="entry name" value="HisKA"/>
    <property type="match status" value="1"/>
</dbReference>
<dbReference type="GO" id="GO:0006355">
    <property type="term" value="P:regulation of DNA-templated transcription"/>
    <property type="evidence" value="ECO:0007669"/>
    <property type="project" value="InterPro"/>
</dbReference>
<protein>
    <recommendedName>
        <fullName evidence="2">histidine kinase</fullName>
        <ecNumber evidence="2">2.7.13.3</ecNumber>
    </recommendedName>
</protein>
<evidence type="ECO:0000256" key="2">
    <source>
        <dbReference type="ARBA" id="ARBA00012438"/>
    </source>
</evidence>
<feature type="domain" description="Response regulatory" evidence="9">
    <location>
        <begin position="817"/>
        <end position="933"/>
    </location>
</feature>
<keyword evidence="7" id="KW-0175">Coiled coil</keyword>
<dbReference type="SMART" id="SM00387">
    <property type="entry name" value="HATPase_c"/>
    <property type="match status" value="1"/>
</dbReference>
<dbReference type="InterPro" id="IPR000014">
    <property type="entry name" value="PAS"/>
</dbReference>
<accession>A0AA40T3U1</accession>
<feature type="coiled-coil region" evidence="7">
    <location>
        <begin position="125"/>
        <end position="169"/>
    </location>
</feature>
<dbReference type="CDD" id="cd19920">
    <property type="entry name" value="REC_PA4781-like"/>
    <property type="match status" value="1"/>
</dbReference>
<dbReference type="CDD" id="cd00082">
    <property type="entry name" value="HisKA"/>
    <property type="match status" value="1"/>
</dbReference>
<dbReference type="RefSeq" id="WP_431356835.1">
    <property type="nucleotide sequence ID" value="NZ_VJXY01000066.1"/>
</dbReference>
<dbReference type="Proteomes" id="UP001165986">
    <property type="component" value="Unassembled WGS sequence"/>
</dbReference>
<dbReference type="Pfam" id="PF02518">
    <property type="entry name" value="HATPase_c"/>
    <property type="match status" value="1"/>
</dbReference>
<evidence type="ECO:0000259" key="8">
    <source>
        <dbReference type="PROSITE" id="PS50109"/>
    </source>
</evidence>
<dbReference type="InterPro" id="IPR000700">
    <property type="entry name" value="PAS-assoc_C"/>
</dbReference>
<dbReference type="Pfam" id="PF08447">
    <property type="entry name" value="PAS_3"/>
    <property type="match status" value="1"/>
</dbReference>
<dbReference type="InterPro" id="IPR004358">
    <property type="entry name" value="Sig_transdc_His_kin-like_C"/>
</dbReference>
<dbReference type="Pfam" id="PF13426">
    <property type="entry name" value="PAS_9"/>
    <property type="match status" value="1"/>
</dbReference>
<feature type="domain" description="PAS" evidence="10">
    <location>
        <begin position="436"/>
        <end position="507"/>
    </location>
</feature>
<proteinExistence type="predicted"/>
<dbReference type="InterPro" id="IPR036890">
    <property type="entry name" value="HATPase_C_sf"/>
</dbReference>
<dbReference type="GO" id="GO:0000155">
    <property type="term" value="F:phosphorelay sensor kinase activity"/>
    <property type="evidence" value="ECO:0007669"/>
    <property type="project" value="InterPro"/>
</dbReference>
<dbReference type="InterPro" id="IPR013655">
    <property type="entry name" value="PAS_fold_3"/>
</dbReference>
<dbReference type="Pfam" id="PF00989">
    <property type="entry name" value="PAS"/>
    <property type="match status" value="1"/>
</dbReference>
<evidence type="ECO:0000259" key="9">
    <source>
        <dbReference type="PROSITE" id="PS50110"/>
    </source>
</evidence>
<dbReference type="PANTHER" id="PTHR43547:SF2">
    <property type="entry name" value="HYBRID SIGNAL TRANSDUCTION HISTIDINE KINASE C"/>
    <property type="match status" value="1"/>
</dbReference>
<evidence type="ECO:0000256" key="4">
    <source>
        <dbReference type="ARBA" id="ARBA00022777"/>
    </source>
</evidence>
<evidence type="ECO:0000256" key="6">
    <source>
        <dbReference type="PROSITE-ProRule" id="PRU00169"/>
    </source>
</evidence>
<dbReference type="PROSITE" id="PS50110">
    <property type="entry name" value="RESPONSE_REGULATORY"/>
    <property type="match status" value="2"/>
</dbReference>
<keyword evidence="4" id="KW-0808">Transferase</keyword>
<feature type="domain" description="PAC" evidence="11">
    <location>
        <begin position="241"/>
        <end position="293"/>
    </location>
</feature>
<dbReference type="PROSITE" id="PS50109">
    <property type="entry name" value="HIS_KIN"/>
    <property type="match status" value="1"/>
</dbReference>
<dbReference type="Gene3D" id="3.30.450.20">
    <property type="entry name" value="PAS domain"/>
    <property type="match status" value="3"/>
</dbReference>
<dbReference type="NCBIfam" id="TIGR00229">
    <property type="entry name" value="sensory_box"/>
    <property type="match status" value="3"/>
</dbReference>
<dbReference type="Pfam" id="PF00072">
    <property type="entry name" value="Response_reg"/>
    <property type="match status" value="2"/>
</dbReference>
<dbReference type="EC" id="2.7.13.3" evidence="2"/>
<dbReference type="SMART" id="SM00388">
    <property type="entry name" value="HisKA"/>
    <property type="match status" value="1"/>
</dbReference>
<dbReference type="EMBL" id="VJXY01000066">
    <property type="protein sequence ID" value="MBD6620441.1"/>
    <property type="molecule type" value="Genomic_DNA"/>
</dbReference>
<dbReference type="InterPro" id="IPR003661">
    <property type="entry name" value="HisK_dim/P_dom"/>
</dbReference>
<feature type="modified residue" description="4-aspartylphosphate" evidence="6">
    <location>
        <position position="59"/>
    </location>
</feature>
<evidence type="ECO:0000259" key="10">
    <source>
        <dbReference type="PROSITE" id="PS50112"/>
    </source>
</evidence>
<keyword evidence="4" id="KW-0418">Kinase</keyword>
<evidence type="ECO:0000256" key="5">
    <source>
        <dbReference type="ARBA" id="ARBA00023012"/>
    </source>
</evidence>
<dbReference type="PROSITE" id="PS50112">
    <property type="entry name" value="PAS"/>
    <property type="match status" value="3"/>
</dbReference>
<evidence type="ECO:0000256" key="3">
    <source>
        <dbReference type="ARBA" id="ARBA00022553"/>
    </source>
</evidence>
<dbReference type="SMART" id="SM00086">
    <property type="entry name" value="PAC"/>
    <property type="match status" value="3"/>
</dbReference>
<reference evidence="12" key="1">
    <citation type="submission" date="2019-07" db="EMBL/GenBank/DDBJ databases">
        <title>Toxilogical consequences of a new and cryptic species of cyanobacteria (Komarekiella delphini-convector) recovered from the epidermis of a bottlenose dolphin and 1500 ft. in the air.</title>
        <authorList>
            <person name="Brown A.O."/>
            <person name="Dvorak P."/>
            <person name="Villanueva C.D."/>
            <person name="Foss A.J."/>
            <person name="Garvey A.D."/>
            <person name="Gibson Q.A."/>
            <person name="Johansen J.R."/>
            <person name="Casamatta D.A."/>
        </authorList>
    </citation>
    <scope>NUCLEOTIDE SEQUENCE</scope>
    <source>
        <strain evidence="12">SJRDD-AB1</strain>
    </source>
</reference>
<feature type="domain" description="Histidine kinase" evidence="8">
    <location>
        <begin position="574"/>
        <end position="796"/>
    </location>
</feature>
<dbReference type="SMART" id="SM00448">
    <property type="entry name" value="REC"/>
    <property type="match status" value="2"/>
</dbReference>
<keyword evidence="13" id="KW-1185">Reference proteome</keyword>
<keyword evidence="5" id="KW-0902">Two-component regulatory system</keyword>
<gene>
    <name evidence="12" type="ORF">FNW02_32835</name>
</gene>
<dbReference type="PRINTS" id="PR00344">
    <property type="entry name" value="BCTRLSENSOR"/>
</dbReference>